<sequence length="331" mass="39425">MKKEDKDEFNNNEEDMDSIIEKLLDDFEVDTDTNPTEFDKDSFVYEYNMYIERLHNLKDLNHEIKMINKLRKMTSVTESELNDYKSSLEASYLFCIKKTNHLNEYDVNLFKNSVVFMDMDYLYFKIRKSAIEGELEDYEKYVTDNYGVNSLIVEKLGFVYLKIRTDNFKTHIIDSYGYDKLCDVYGKELVDEEPSGIFLVVLDSFERIIFSSFNSDESLYDIFGKDLILFSPDVNGYYFEYIEGIISREEVNSIKENYNSFHDINKIVSKYSENIYTDYKRLHKDFHDVWPDDCEDKARDNEDSIDGVESCFERGYNLSDDELGWFHERKD</sequence>
<keyword evidence="2" id="KW-1185">Reference proteome</keyword>
<dbReference type="RefSeq" id="WP_116669915.1">
    <property type="nucleotide sequence ID" value="NZ_MZGU01000004.1"/>
</dbReference>
<organism evidence="1 2">
    <name type="scientific">Methanobrevibacter woesei</name>
    <dbReference type="NCBI Taxonomy" id="190976"/>
    <lineage>
        <taxon>Archaea</taxon>
        <taxon>Methanobacteriati</taxon>
        <taxon>Methanobacteriota</taxon>
        <taxon>Methanomada group</taxon>
        <taxon>Methanobacteria</taxon>
        <taxon>Methanobacteriales</taxon>
        <taxon>Methanobacteriaceae</taxon>
        <taxon>Methanobrevibacter</taxon>
    </lineage>
</organism>
<comment type="caution">
    <text evidence="1">The sequence shown here is derived from an EMBL/GenBank/DDBJ whole genome shotgun (WGS) entry which is preliminary data.</text>
</comment>
<evidence type="ECO:0000313" key="1">
    <source>
        <dbReference type="EMBL" id="PWB86286.1"/>
    </source>
</evidence>
<protein>
    <submittedName>
        <fullName evidence="1">Uncharacterized protein</fullName>
    </submittedName>
</protein>
<reference evidence="1 2" key="1">
    <citation type="submission" date="2017-03" db="EMBL/GenBank/DDBJ databases">
        <title>Genome sequence of Methanobrevibacter wosei.</title>
        <authorList>
            <person name="Poehlein A."/>
            <person name="Seedorf H."/>
            <person name="Daniel R."/>
        </authorList>
    </citation>
    <scope>NUCLEOTIDE SEQUENCE [LARGE SCALE GENOMIC DNA]</scope>
    <source>
        <strain evidence="1 2">DSM 11979</strain>
    </source>
</reference>
<gene>
    <name evidence="1" type="ORF">MBBWO_11410</name>
</gene>
<evidence type="ECO:0000313" key="2">
    <source>
        <dbReference type="Proteomes" id="UP000245577"/>
    </source>
</evidence>
<dbReference type="Proteomes" id="UP000245577">
    <property type="component" value="Unassembled WGS sequence"/>
</dbReference>
<dbReference type="EMBL" id="MZGU01000004">
    <property type="protein sequence ID" value="PWB86286.1"/>
    <property type="molecule type" value="Genomic_DNA"/>
</dbReference>
<accession>A0A2U1S832</accession>
<proteinExistence type="predicted"/>
<name>A0A2U1S832_9EURY</name>
<dbReference type="AlphaFoldDB" id="A0A2U1S832"/>